<evidence type="ECO:0000313" key="3">
    <source>
        <dbReference type="EMBL" id="TYG98716.1"/>
    </source>
</evidence>
<feature type="transmembrane region" description="Helical" evidence="1">
    <location>
        <begin position="6"/>
        <end position="22"/>
    </location>
</feature>
<proteinExistence type="predicted"/>
<dbReference type="Pfam" id="PF01105">
    <property type="entry name" value="EMP24_GP25L"/>
    <property type="match status" value="1"/>
</dbReference>
<keyword evidence="1" id="KW-0472">Membrane</keyword>
<evidence type="ECO:0000313" key="4">
    <source>
        <dbReference type="Proteomes" id="UP000323506"/>
    </source>
</evidence>
<evidence type="ECO:0000259" key="2">
    <source>
        <dbReference type="Pfam" id="PF01105"/>
    </source>
</evidence>
<feature type="domain" description="GOLD" evidence="2">
    <location>
        <begin position="20"/>
        <end position="61"/>
    </location>
</feature>
<keyword evidence="1" id="KW-0812">Transmembrane</keyword>
<protein>
    <recommendedName>
        <fullName evidence="2">GOLD domain-containing protein</fullName>
    </recommendedName>
</protein>
<reference evidence="3 4" key="1">
    <citation type="submission" date="2019-06" db="EMBL/GenBank/DDBJ databases">
        <title>WGS assembly of Gossypium darwinii.</title>
        <authorList>
            <person name="Chen Z.J."/>
            <person name="Sreedasyam A."/>
            <person name="Ando A."/>
            <person name="Song Q."/>
            <person name="De L."/>
            <person name="Hulse-Kemp A."/>
            <person name="Ding M."/>
            <person name="Ye W."/>
            <person name="Kirkbride R."/>
            <person name="Jenkins J."/>
            <person name="Plott C."/>
            <person name="Lovell J."/>
            <person name="Lin Y.-M."/>
            <person name="Vaughn R."/>
            <person name="Liu B."/>
            <person name="Li W."/>
            <person name="Simpson S."/>
            <person name="Scheffler B."/>
            <person name="Saski C."/>
            <person name="Grover C."/>
            <person name="Hu G."/>
            <person name="Conover J."/>
            <person name="Carlson J."/>
            <person name="Shu S."/>
            <person name="Boston L."/>
            <person name="Williams M."/>
            <person name="Peterson D."/>
            <person name="Mcgee K."/>
            <person name="Jones D."/>
            <person name="Wendel J."/>
            <person name="Stelly D."/>
            <person name="Grimwood J."/>
            <person name="Schmutz J."/>
        </authorList>
    </citation>
    <scope>NUCLEOTIDE SEQUENCE [LARGE SCALE GENOMIC DNA]</scope>
    <source>
        <strain evidence="3">1808015.09</strain>
    </source>
</reference>
<keyword evidence="4" id="KW-1185">Reference proteome</keyword>
<gene>
    <name evidence="3" type="ORF">ES288_A10G139000v1</name>
</gene>
<dbReference type="InterPro" id="IPR009038">
    <property type="entry name" value="GOLD_dom"/>
</dbReference>
<organism evidence="3 4">
    <name type="scientific">Gossypium darwinii</name>
    <name type="common">Darwin's cotton</name>
    <name type="synonym">Gossypium barbadense var. darwinii</name>
    <dbReference type="NCBI Taxonomy" id="34276"/>
    <lineage>
        <taxon>Eukaryota</taxon>
        <taxon>Viridiplantae</taxon>
        <taxon>Streptophyta</taxon>
        <taxon>Embryophyta</taxon>
        <taxon>Tracheophyta</taxon>
        <taxon>Spermatophyta</taxon>
        <taxon>Magnoliopsida</taxon>
        <taxon>eudicotyledons</taxon>
        <taxon>Gunneridae</taxon>
        <taxon>Pentapetalae</taxon>
        <taxon>rosids</taxon>
        <taxon>malvids</taxon>
        <taxon>Malvales</taxon>
        <taxon>Malvaceae</taxon>
        <taxon>Malvoideae</taxon>
        <taxon>Gossypium</taxon>
    </lineage>
</organism>
<name>A0A5D2EYA2_GOSDA</name>
<dbReference type="EMBL" id="CM017697">
    <property type="protein sequence ID" value="TYG98716.1"/>
    <property type="molecule type" value="Genomic_DNA"/>
</dbReference>
<sequence length="69" mass="8187">MYSLITLYNYLIVIYVHLYDWYMPAANESTRKRVIGYTVGEYLLLVVASVLQVIYIRRLFSKSVAYNRV</sequence>
<accession>A0A5D2EYA2</accession>
<feature type="transmembrane region" description="Helical" evidence="1">
    <location>
        <begin position="34"/>
        <end position="56"/>
    </location>
</feature>
<keyword evidence="1" id="KW-1133">Transmembrane helix</keyword>
<evidence type="ECO:0000256" key="1">
    <source>
        <dbReference type="SAM" id="Phobius"/>
    </source>
</evidence>
<dbReference type="AlphaFoldDB" id="A0A5D2EYA2"/>
<dbReference type="Proteomes" id="UP000323506">
    <property type="component" value="Chromosome A10"/>
</dbReference>